<dbReference type="AlphaFoldDB" id="A0A3E5AQD4"/>
<evidence type="ECO:0000313" key="6">
    <source>
        <dbReference type="Proteomes" id="UP000285209"/>
    </source>
</evidence>
<dbReference type="Proteomes" id="UP000260970">
    <property type="component" value="Unassembled WGS sequence"/>
</dbReference>
<evidence type="ECO:0000313" key="4">
    <source>
        <dbReference type="EMBL" id="RGZ19112.1"/>
    </source>
</evidence>
<dbReference type="Gene3D" id="1.25.40.10">
    <property type="entry name" value="Tetratricopeptide repeat domain"/>
    <property type="match status" value="1"/>
</dbReference>
<dbReference type="GO" id="GO:0003677">
    <property type="term" value="F:DNA binding"/>
    <property type="evidence" value="ECO:0007669"/>
    <property type="project" value="InterPro"/>
</dbReference>
<dbReference type="SUPFAM" id="SSF47413">
    <property type="entry name" value="lambda repressor-like DNA-binding domains"/>
    <property type="match status" value="1"/>
</dbReference>
<dbReference type="EMBL" id="QSDV01000006">
    <property type="protein sequence ID" value="RGZ19112.1"/>
    <property type="molecule type" value="Genomic_DNA"/>
</dbReference>
<dbReference type="Pfam" id="PF18768">
    <property type="entry name" value="RNPP_C"/>
    <property type="match status" value="1"/>
</dbReference>
<dbReference type="Pfam" id="PF01381">
    <property type="entry name" value="HTH_3"/>
    <property type="match status" value="1"/>
</dbReference>
<dbReference type="InterPro" id="IPR001387">
    <property type="entry name" value="Cro/C1-type_HTH"/>
</dbReference>
<evidence type="ECO:0000313" key="3">
    <source>
        <dbReference type="EMBL" id="RGN24908.1"/>
    </source>
</evidence>
<proteinExistence type="predicted"/>
<accession>A0A3E5AQD4</accession>
<dbReference type="PROSITE" id="PS50943">
    <property type="entry name" value="HTH_CROC1"/>
    <property type="match status" value="1"/>
</dbReference>
<dbReference type="InterPro" id="IPR041315">
    <property type="entry name" value="PlcR_TPR"/>
</dbReference>
<evidence type="ECO:0000256" key="1">
    <source>
        <dbReference type="SAM" id="Coils"/>
    </source>
</evidence>
<keyword evidence="1" id="KW-0175">Coiled coil</keyword>
<dbReference type="SMART" id="SM00530">
    <property type="entry name" value="HTH_XRE"/>
    <property type="match status" value="1"/>
</dbReference>
<comment type="caution">
    <text evidence="3">The sequence shown here is derived from an EMBL/GenBank/DDBJ whole genome shotgun (WGS) entry which is preliminary data.</text>
</comment>
<dbReference type="InterPro" id="IPR011990">
    <property type="entry name" value="TPR-like_helical_dom_sf"/>
</dbReference>
<gene>
    <name evidence="4" type="ORF">DXA03_06065</name>
    <name evidence="3" type="ORF">DXB72_03860</name>
</gene>
<dbReference type="SUPFAM" id="SSF48452">
    <property type="entry name" value="TPR-like"/>
    <property type="match status" value="1"/>
</dbReference>
<evidence type="ECO:0000313" key="5">
    <source>
        <dbReference type="Proteomes" id="UP000260970"/>
    </source>
</evidence>
<dbReference type="Proteomes" id="UP000285209">
    <property type="component" value="Unassembled WGS sequence"/>
</dbReference>
<name>A0A3E5AQD4_9FIRM</name>
<feature type="domain" description="HTH cro/C1-type" evidence="2">
    <location>
        <begin position="10"/>
        <end position="63"/>
    </location>
</feature>
<reference evidence="5 6" key="1">
    <citation type="submission" date="2018-08" db="EMBL/GenBank/DDBJ databases">
        <title>A genome reference for cultivated species of the human gut microbiota.</title>
        <authorList>
            <person name="Zou Y."/>
            <person name="Xue W."/>
            <person name="Luo G."/>
        </authorList>
    </citation>
    <scope>NUCLEOTIDE SEQUENCE [LARGE SCALE GENOMIC DNA]</scope>
    <source>
        <strain evidence="4 6">AM54-25XD</strain>
        <strain evidence="3 5">OM05-6AA</strain>
    </source>
</reference>
<dbReference type="EMBL" id="QSUG01000003">
    <property type="protein sequence ID" value="RGN24908.1"/>
    <property type="molecule type" value="Genomic_DNA"/>
</dbReference>
<dbReference type="CDD" id="cd00093">
    <property type="entry name" value="HTH_XRE"/>
    <property type="match status" value="1"/>
</dbReference>
<protein>
    <submittedName>
        <fullName evidence="3">XRE family transcriptional regulator</fullName>
    </submittedName>
</protein>
<feature type="coiled-coil region" evidence="1">
    <location>
        <begin position="64"/>
        <end position="91"/>
    </location>
</feature>
<organism evidence="3 5">
    <name type="scientific">Agathobacter rectalis</name>
    <dbReference type="NCBI Taxonomy" id="39491"/>
    <lineage>
        <taxon>Bacteria</taxon>
        <taxon>Bacillati</taxon>
        <taxon>Bacillota</taxon>
        <taxon>Clostridia</taxon>
        <taxon>Lachnospirales</taxon>
        <taxon>Lachnospiraceae</taxon>
        <taxon>Agathobacter</taxon>
    </lineage>
</organism>
<evidence type="ECO:0000259" key="2">
    <source>
        <dbReference type="PROSITE" id="PS50943"/>
    </source>
</evidence>
<sequence length="304" mass="36214">MGEYSKSAIIKYTRKSLGITQEELSESVCDPVTLSRYESGKIDPSDSKFLRLMEKMGEKGSTFIFQLETSLLEVEDESEKLNKAIEQHDWEEAERIKNNLIQNNNFNLDYFENRQYLQWVETIIQYEQGMINERQVIEKLEEAWSYTCGNINTEEFNMNRIYRETEIIILHEIAIFYKLLGKLDKACVFYENLIKYFERADMVNDTKPIYLIYIGYSNILGVMGEHEKSMEICFKAIKRGLAENKMNYLYNFYYNIGCSLQIKGNDEEKRLAKLYIWTAYQLCQAYPENKRNLEIIKRRYEQFD</sequence>
<dbReference type="RefSeq" id="WP_117689969.1">
    <property type="nucleotide sequence ID" value="NZ_DAWDGG010000032.1"/>
</dbReference>
<dbReference type="InterPro" id="IPR010982">
    <property type="entry name" value="Lambda_DNA-bd_dom_sf"/>
</dbReference>